<reference evidence="1" key="1">
    <citation type="submission" date="2014-11" db="EMBL/GenBank/DDBJ databases">
        <authorList>
            <person name="Amaro Gonzalez C."/>
        </authorList>
    </citation>
    <scope>NUCLEOTIDE SEQUENCE</scope>
</reference>
<sequence>MSCDAFSSTSQVCLRCPGRAVRRN</sequence>
<accession>A0A0E9PZE3</accession>
<dbReference type="AlphaFoldDB" id="A0A0E9PZE3"/>
<evidence type="ECO:0000313" key="1">
    <source>
        <dbReference type="EMBL" id="JAH10006.1"/>
    </source>
</evidence>
<proteinExistence type="predicted"/>
<reference evidence="1" key="2">
    <citation type="journal article" date="2015" name="Fish Shellfish Immunol.">
        <title>Early steps in the European eel (Anguilla anguilla)-Vibrio vulnificus interaction in the gills: Role of the RtxA13 toxin.</title>
        <authorList>
            <person name="Callol A."/>
            <person name="Pajuelo D."/>
            <person name="Ebbesson L."/>
            <person name="Teles M."/>
            <person name="MacKenzie S."/>
            <person name="Amaro C."/>
        </authorList>
    </citation>
    <scope>NUCLEOTIDE SEQUENCE</scope>
</reference>
<organism evidence="1">
    <name type="scientific">Anguilla anguilla</name>
    <name type="common">European freshwater eel</name>
    <name type="synonym">Muraena anguilla</name>
    <dbReference type="NCBI Taxonomy" id="7936"/>
    <lineage>
        <taxon>Eukaryota</taxon>
        <taxon>Metazoa</taxon>
        <taxon>Chordata</taxon>
        <taxon>Craniata</taxon>
        <taxon>Vertebrata</taxon>
        <taxon>Euteleostomi</taxon>
        <taxon>Actinopterygii</taxon>
        <taxon>Neopterygii</taxon>
        <taxon>Teleostei</taxon>
        <taxon>Anguilliformes</taxon>
        <taxon>Anguillidae</taxon>
        <taxon>Anguilla</taxon>
    </lineage>
</organism>
<dbReference type="EMBL" id="GBXM01098571">
    <property type="protein sequence ID" value="JAH10006.1"/>
    <property type="molecule type" value="Transcribed_RNA"/>
</dbReference>
<protein>
    <submittedName>
        <fullName evidence="1">Uncharacterized protein</fullName>
    </submittedName>
</protein>
<name>A0A0E9PZE3_ANGAN</name>